<dbReference type="Proteomes" id="UP000198619">
    <property type="component" value="Unassembled WGS sequence"/>
</dbReference>
<proteinExistence type="predicted"/>
<keyword evidence="3" id="KW-1185">Reference proteome</keyword>
<dbReference type="Pfam" id="PF11391">
    <property type="entry name" value="DUF2798"/>
    <property type="match status" value="2"/>
</dbReference>
<dbReference type="OrthoDB" id="7062363at2"/>
<keyword evidence="1" id="KW-0472">Membrane</keyword>
<dbReference type="InterPro" id="IPR021529">
    <property type="entry name" value="DUF2798"/>
</dbReference>
<evidence type="ECO:0008006" key="4">
    <source>
        <dbReference type="Google" id="ProtNLM"/>
    </source>
</evidence>
<keyword evidence="1" id="KW-0812">Transmembrane</keyword>
<feature type="transmembrane region" description="Helical" evidence="1">
    <location>
        <begin position="50"/>
        <end position="67"/>
    </location>
</feature>
<reference evidence="2 3" key="1">
    <citation type="submission" date="2016-10" db="EMBL/GenBank/DDBJ databases">
        <authorList>
            <person name="de Groot N.N."/>
        </authorList>
    </citation>
    <scope>NUCLEOTIDE SEQUENCE [LARGE SCALE GENOMIC DNA]</scope>
    <source>
        <strain evidence="2 3">DSM 12271</strain>
    </source>
</reference>
<evidence type="ECO:0000313" key="2">
    <source>
        <dbReference type="EMBL" id="SFB41247.1"/>
    </source>
</evidence>
<organism evidence="2 3">
    <name type="scientific">Clostridium frigidicarnis</name>
    <dbReference type="NCBI Taxonomy" id="84698"/>
    <lineage>
        <taxon>Bacteria</taxon>
        <taxon>Bacillati</taxon>
        <taxon>Bacillota</taxon>
        <taxon>Clostridia</taxon>
        <taxon>Eubacteriales</taxon>
        <taxon>Clostridiaceae</taxon>
        <taxon>Clostridium</taxon>
    </lineage>
</organism>
<dbReference type="AlphaFoldDB" id="A0A1I1ATP1"/>
<accession>A0A1I1ATP1</accession>
<feature type="transmembrane region" description="Helical" evidence="1">
    <location>
        <begin position="88"/>
        <end position="114"/>
    </location>
</feature>
<protein>
    <recommendedName>
        <fullName evidence="4">DUF2798 domain-containing protein</fullName>
    </recommendedName>
</protein>
<dbReference type="EMBL" id="FOKI01000046">
    <property type="protein sequence ID" value="SFB41247.1"/>
    <property type="molecule type" value="Genomic_DNA"/>
</dbReference>
<name>A0A1I1ATP1_9CLOT</name>
<dbReference type="RefSeq" id="WP_090042948.1">
    <property type="nucleotide sequence ID" value="NZ_FOKI01000046.1"/>
</dbReference>
<keyword evidence="1" id="KW-1133">Transmembrane helix</keyword>
<feature type="transmembrane region" description="Helical" evidence="1">
    <location>
        <begin position="12"/>
        <end position="38"/>
    </location>
</feature>
<evidence type="ECO:0000256" key="1">
    <source>
        <dbReference type="SAM" id="Phobius"/>
    </source>
</evidence>
<dbReference type="STRING" id="84698.SAMN04488528_104616"/>
<sequence length="173" mass="19247">MEKCMPRNGKEGLIYGGVICALTCIFMATMNICINMGGVSGKAIVTSLKAFPLVFIIAMLLEMFVVGKIADKLTNIFSSPTDSFNAHILFRTFFTVIGMSIIMTIVGGILASGFKLEVIKEFPLGWPRNFCVVIFLELLIVQPIARNVMRIIHKNQEKYETKNETDSDDRLSV</sequence>
<evidence type="ECO:0000313" key="3">
    <source>
        <dbReference type="Proteomes" id="UP000198619"/>
    </source>
</evidence>
<gene>
    <name evidence="2" type="ORF">SAMN04488528_104616</name>
</gene>
<feature type="transmembrane region" description="Helical" evidence="1">
    <location>
        <begin position="126"/>
        <end position="145"/>
    </location>
</feature>